<evidence type="ECO:0000313" key="2">
    <source>
        <dbReference type="EMBL" id="KAK9130389.1"/>
    </source>
</evidence>
<evidence type="ECO:0000313" key="3">
    <source>
        <dbReference type="Proteomes" id="UP001417504"/>
    </source>
</evidence>
<gene>
    <name evidence="2" type="ORF">Sjap_010876</name>
</gene>
<dbReference type="AlphaFoldDB" id="A0AAP0P4Z2"/>
<dbReference type="EMBL" id="JBBNAE010000004">
    <property type="protein sequence ID" value="KAK9130389.1"/>
    <property type="molecule type" value="Genomic_DNA"/>
</dbReference>
<dbReference type="Proteomes" id="UP001417504">
    <property type="component" value="Unassembled WGS sequence"/>
</dbReference>
<name>A0AAP0P4Z2_9MAGN</name>
<protein>
    <recommendedName>
        <fullName evidence="4">Protein POLAR LOCALIZATION DURING ASYMMETRIC DIVISION AND REDISTRIBUTION-like</fullName>
    </recommendedName>
</protein>
<dbReference type="InterPro" id="IPR040348">
    <property type="entry name" value="POLAR-like"/>
</dbReference>
<evidence type="ECO:0008006" key="4">
    <source>
        <dbReference type="Google" id="ProtNLM"/>
    </source>
</evidence>
<feature type="coiled-coil region" evidence="1">
    <location>
        <begin position="266"/>
        <end position="300"/>
    </location>
</feature>
<organism evidence="2 3">
    <name type="scientific">Stephania japonica</name>
    <dbReference type="NCBI Taxonomy" id="461633"/>
    <lineage>
        <taxon>Eukaryota</taxon>
        <taxon>Viridiplantae</taxon>
        <taxon>Streptophyta</taxon>
        <taxon>Embryophyta</taxon>
        <taxon>Tracheophyta</taxon>
        <taxon>Spermatophyta</taxon>
        <taxon>Magnoliopsida</taxon>
        <taxon>Ranunculales</taxon>
        <taxon>Menispermaceae</taxon>
        <taxon>Menispermoideae</taxon>
        <taxon>Cissampelideae</taxon>
        <taxon>Stephania</taxon>
    </lineage>
</organism>
<dbReference type="PANTHER" id="PTHR33476:SF22">
    <property type="entry name" value="PROTEIN POLAR LOCALIZATION DURING ASYMMETRIC DIVISION AND REDISTRIBUTION"/>
    <property type="match status" value="1"/>
</dbReference>
<proteinExistence type="predicted"/>
<reference evidence="2 3" key="1">
    <citation type="submission" date="2024-01" db="EMBL/GenBank/DDBJ databases">
        <title>Genome assemblies of Stephania.</title>
        <authorList>
            <person name="Yang L."/>
        </authorList>
    </citation>
    <scope>NUCLEOTIDE SEQUENCE [LARGE SCALE GENOMIC DNA]</scope>
    <source>
        <strain evidence="2">QJT</strain>
        <tissue evidence="2">Leaf</tissue>
    </source>
</reference>
<comment type="caution">
    <text evidence="2">The sequence shown here is derived from an EMBL/GenBank/DDBJ whole genome shotgun (WGS) entry which is preliminary data.</text>
</comment>
<dbReference type="PANTHER" id="PTHR33476">
    <property type="entry name" value="EMB|CAB62613.1"/>
    <property type="match status" value="1"/>
</dbReference>
<dbReference type="GO" id="GO:0008356">
    <property type="term" value="P:asymmetric cell division"/>
    <property type="evidence" value="ECO:0007669"/>
    <property type="project" value="InterPro"/>
</dbReference>
<keyword evidence="3" id="KW-1185">Reference proteome</keyword>
<evidence type="ECO:0000256" key="1">
    <source>
        <dbReference type="SAM" id="Coils"/>
    </source>
</evidence>
<sequence>MQRKQMRISDFLNEEEIEESEDRPRRFSVFSRWVSKQSRRRRSISSLWLGSPRAQKCEWKNRCHDCGGLNEKSSLNPDSSSSGRQTNDGSFNLGLGAGLCFLIAATKNEFDKIIELQKQMEILIKDINEMSRNDENSTSFVPNEDVGSSAISLDIKNMNSHPVIHSCTMSHNLVEANETKCDRPTIEDCSLGIDQLEMELEAELEYLQSRLDSEDPEHPQQQKEKLQVIAESTASNESCKNLDNVDNHQDADYWENCGVSPDELQRRLHELLEERQQEQIEELELALESTKQKLYLKEMEVSWWKDIAEMISQHVPYPIHLPR</sequence>
<accession>A0AAP0P4Z2</accession>
<keyword evidence="1" id="KW-0175">Coiled coil</keyword>